<reference evidence="2" key="3">
    <citation type="submission" date="2025-09" db="UniProtKB">
        <authorList>
            <consortium name="Ensembl"/>
        </authorList>
    </citation>
    <scope>IDENTIFICATION</scope>
</reference>
<dbReference type="AlphaFoldDB" id="H3ATG2"/>
<organism evidence="2 3">
    <name type="scientific">Latimeria chalumnae</name>
    <name type="common">Coelacanth</name>
    <dbReference type="NCBI Taxonomy" id="7897"/>
    <lineage>
        <taxon>Eukaryota</taxon>
        <taxon>Metazoa</taxon>
        <taxon>Chordata</taxon>
        <taxon>Craniata</taxon>
        <taxon>Vertebrata</taxon>
        <taxon>Euteleostomi</taxon>
        <taxon>Coelacanthiformes</taxon>
        <taxon>Coelacanthidae</taxon>
        <taxon>Latimeria</taxon>
    </lineage>
</organism>
<reference evidence="3" key="1">
    <citation type="submission" date="2011-08" db="EMBL/GenBank/DDBJ databases">
        <title>The draft genome of Latimeria chalumnae.</title>
        <authorList>
            <person name="Di Palma F."/>
            <person name="Alfoldi J."/>
            <person name="Johnson J."/>
            <person name="Berlin A."/>
            <person name="Gnerre S."/>
            <person name="Jaffe D."/>
            <person name="MacCallum I."/>
            <person name="Young S."/>
            <person name="Walker B.J."/>
            <person name="Lander E."/>
            <person name="Lindblad-Toh K."/>
        </authorList>
    </citation>
    <scope>NUCLEOTIDE SEQUENCE [LARGE SCALE GENOMIC DNA]</scope>
    <source>
        <strain evidence="3">Wild caught</strain>
    </source>
</reference>
<sequence length="256" mass="29434">MVVVLQGVVADVVIIRADIAEIRGGLDSLTHRVGTVEVKLGKLDGANEDHEVHISRLEEDLAHHTRFAGETWDRVQDLENRSRRNNTRVLGVPEGAEGNDVSGPALLLTMLRDCLPLDAAESIEVERAHRTLGPRPSSDQWPRPIIACLLQFQDQERILRLARESGELHWRGRRIMIFLDMSRELATQRKLFMPAQHRCMELGLHYALQYSAVLRVTINGRQRRFEDPEETSRELNRLPDQNWEEKGPQPQRENRR</sequence>
<dbReference type="Proteomes" id="UP000008672">
    <property type="component" value="Unassembled WGS sequence"/>
</dbReference>
<evidence type="ECO:0008006" key="4">
    <source>
        <dbReference type="Google" id="ProtNLM"/>
    </source>
</evidence>
<dbReference type="InParanoid" id="H3ATG2"/>
<dbReference type="HOGENOM" id="CLU_062834_2_1_1"/>
<dbReference type="PANTHER" id="PTHR11505">
    <property type="entry name" value="L1 TRANSPOSABLE ELEMENT-RELATED"/>
    <property type="match status" value="1"/>
</dbReference>
<dbReference type="eggNOG" id="ENOG502S81Y">
    <property type="taxonomic scope" value="Eukaryota"/>
</dbReference>
<keyword evidence="3" id="KW-1185">Reference proteome</keyword>
<evidence type="ECO:0000313" key="2">
    <source>
        <dbReference type="Ensembl" id="ENSLACP00000012933.1"/>
    </source>
</evidence>
<name>H3ATG2_LATCH</name>
<evidence type="ECO:0000256" key="1">
    <source>
        <dbReference type="SAM" id="MobiDB-lite"/>
    </source>
</evidence>
<dbReference type="InterPro" id="IPR004244">
    <property type="entry name" value="Transposase_22"/>
</dbReference>
<feature type="region of interest" description="Disordered" evidence="1">
    <location>
        <begin position="225"/>
        <end position="256"/>
    </location>
</feature>
<dbReference type="Ensembl" id="ENSLACT00000013028.1">
    <property type="protein sequence ID" value="ENSLACP00000012933.1"/>
    <property type="gene ID" value="ENSLACG00000011390.1"/>
</dbReference>
<accession>H3ATG2</accession>
<protein>
    <recommendedName>
        <fullName evidence="4">L1 transposable element RRM domain-containing protein</fullName>
    </recommendedName>
</protein>
<proteinExistence type="predicted"/>
<reference evidence="2" key="2">
    <citation type="submission" date="2025-08" db="UniProtKB">
        <authorList>
            <consortium name="Ensembl"/>
        </authorList>
    </citation>
    <scope>IDENTIFICATION</scope>
</reference>
<dbReference type="STRING" id="7897.ENSLACP00000012933"/>
<dbReference type="EMBL" id="AFYH01072451">
    <property type="status" value="NOT_ANNOTATED_CDS"/>
    <property type="molecule type" value="Genomic_DNA"/>
</dbReference>
<dbReference type="Gene3D" id="3.30.70.1820">
    <property type="entry name" value="L1 transposable element, RRM domain"/>
    <property type="match status" value="1"/>
</dbReference>
<dbReference type="GeneTree" id="ENSGT01150000287470"/>
<evidence type="ECO:0000313" key="3">
    <source>
        <dbReference type="Proteomes" id="UP000008672"/>
    </source>
</evidence>